<dbReference type="InterPro" id="IPR020590">
    <property type="entry name" value="Guanylate_kinase_CS"/>
</dbReference>
<dbReference type="SUPFAM" id="SSF52540">
    <property type="entry name" value="P-loop containing nucleoside triphosphate hydrolases"/>
    <property type="match status" value="1"/>
</dbReference>
<dbReference type="FunFam" id="2.30.42.10:FF:000005">
    <property type="entry name" value="Membrane associated guanylate kinase, WW and PDZ domain containing 1"/>
    <property type="match status" value="1"/>
</dbReference>
<dbReference type="GO" id="GO:0007165">
    <property type="term" value="P:signal transduction"/>
    <property type="evidence" value="ECO:0007669"/>
    <property type="project" value="TreeGrafter"/>
</dbReference>
<protein>
    <recommendedName>
        <fullName evidence="10">Membrane-associated guanylate kinase, WW and PDZ domain-containing protein 1</fullName>
    </recommendedName>
</protein>
<organism evidence="8 9">
    <name type="scientific">Elysia chlorotica</name>
    <name type="common">Eastern emerald elysia</name>
    <name type="synonym">Sea slug</name>
    <dbReference type="NCBI Taxonomy" id="188477"/>
    <lineage>
        <taxon>Eukaryota</taxon>
        <taxon>Metazoa</taxon>
        <taxon>Spiralia</taxon>
        <taxon>Lophotrochozoa</taxon>
        <taxon>Mollusca</taxon>
        <taxon>Gastropoda</taxon>
        <taxon>Heterobranchia</taxon>
        <taxon>Euthyneura</taxon>
        <taxon>Panpulmonata</taxon>
        <taxon>Sacoglossa</taxon>
        <taxon>Placobranchoidea</taxon>
        <taxon>Plakobranchidae</taxon>
        <taxon>Elysia</taxon>
    </lineage>
</organism>
<dbReference type="InterPro" id="IPR001202">
    <property type="entry name" value="WW_dom"/>
</dbReference>
<evidence type="ECO:0000256" key="4">
    <source>
        <dbReference type="SAM" id="MobiDB-lite"/>
    </source>
</evidence>
<feature type="domain" description="PDZ" evidence="7">
    <location>
        <begin position="1065"/>
        <end position="1147"/>
    </location>
</feature>
<feature type="region of interest" description="Disordered" evidence="4">
    <location>
        <begin position="1246"/>
        <end position="1283"/>
    </location>
</feature>
<dbReference type="PROSITE" id="PS00856">
    <property type="entry name" value="GUANYLATE_KINASE_1"/>
    <property type="match status" value="1"/>
</dbReference>
<feature type="domain" description="PDZ" evidence="7">
    <location>
        <begin position="1165"/>
        <end position="1251"/>
    </location>
</feature>
<feature type="compositionally biased region" description="Polar residues" evidence="4">
    <location>
        <begin position="983"/>
        <end position="999"/>
    </location>
</feature>
<dbReference type="InterPro" id="IPR001478">
    <property type="entry name" value="PDZ"/>
</dbReference>
<dbReference type="SUPFAM" id="SSF51045">
    <property type="entry name" value="WW domain"/>
    <property type="match status" value="2"/>
</dbReference>
<feature type="domain" description="Guanylate kinase-like" evidence="6">
    <location>
        <begin position="112"/>
        <end position="206"/>
    </location>
</feature>
<feature type="compositionally biased region" description="Low complexity" evidence="4">
    <location>
        <begin position="1253"/>
        <end position="1271"/>
    </location>
</feature>
<dbReference type="FunFam" id="2.20.70.10:FF:000001">
    <property type="entry name" value="Membrane-associated guanylate kinase, WW and PDZ domain-containing protein 1"/>
    <property type="match status" value="1"/>
</dbReference>
<evidence type="ECO:0000313" key="8">
    <source>
        <dbReference type="EMBL" id="RUS83792.1"/>
    </source>
</evidence>
<comment type="subcellular location">
    <subcellularLocation>
        <location evidence="1">Membrane</location>
        <topology evidence="1">Peripheral membrane protein</topology>
    </subcellularLocation>
</comment>
<dbReference type="InterPro" id="IPR008144">
    <property type="entry name" value="Guanylate_kin-like_dom"/>
</dbReference>
<feature type="domain" description="PDZ" evidence="7">
    <location>
        <begin position="640"/>
        <end position="716"/>
    </location>
</feature>
<evidence type="ECO:0000313" key="9">
    <source>
        <dbReference type="Proteomes" id="UP000271974"/>
    </source>
</evidence>
<dbReference type="Proteomes" id="UP000271974">
    <property type="component" value="Unassembled WGS sequence"/>
</dbReference>
<evidence type="ECO:0000256" key="2">
    <source>
        <dbReference type="ARBA" id="ARBA00022737"/>
    </source>
</evidence>
<dbReference type="Pfam" id="PF00397">
    <property type="entry name" value="WW"/>
    <property type="match status" value="2"/>
</dbReference>
<feature type="region of interest" description="Disordered" evidence="4">
    <location>
        <begin position="572"/>
        <end position="602"/>
    </location>
</feature>
<dbReference type="OrthoDB" id="66881at2759"/>
<feature type="region of interest" description="Disordered" evidence="4">
    <location>
        <begin position="363"/>
        <end position="403"/>
    </location>
</feature>
<dbReference type="SMART" id="SM00456">
    <property type="entry name" value="WW"/>
    <property type="match status" value="2"/>
</dbReference>
<comment type="caution">
    <text evidence="8">The sequence shown here is derived from an EMBL/GenBank/DDBJ whole genome shotgun (WGS) entry which is preliminary data.</text>
</comment>
<feature type="compositionally biased region" description="Basic and acidic residues" evidence="4">
    <location>
        <begin position="382"/>
        <end position="392"/>
    </location>
</feature>
<dbReference type="CDD" id="cd00201">
    <property type="entry name" value="WW"/>
    <property type="match status" value="2"/>
</dbReference>
<feature type="region of interest" description="Disordered" evidence="4">
    <location>
        <begin position="530"/>
        <end position="560"/>
    </location>
</feature>
<name>A0A3S1BLS1_ELYCH</name>
<feature type="compositionally biased region" description="Polar residues" evidence="4">
    <location>
        <begin position="934"/>
        <end position="943"/>
    </location>
</feature>
<dbReference type="Gene3D" id="2.30.42.10">
    <property type="match status" value="5"/>
</dbReference>
<feature type="domain" description="WW" evidence="5">
    <location>
        <begin position="283"/>
        <end position="316"/>
    </location>
</feature>
<dbReference type="SMART" id="SM00072">
    <property type="entry name" value="GuKc"/>
    <property type="match status" value="1"/>
</dbReference>
<dbReference type="InterPro" id="IPR008145">
    <property type="entry name" value="GK/Ca_channel_bsu"/>
</dbReference>
<evidence type="ECO:0000256" key="3">
    <source>
        <dbReference type="ARBA" id="ARBA00023136"/>
    </source>
</evidence>
<dbReference type="Pfam" id="PF00625">
    <property type="entry name" value="Guanylate_kin"/>
    <property type="match status" value="1"/>
</dbReference>
<evidence type="ECO:0000259" key="5">
    <source>
        <dbReference type="PROSITE" id="PS50020"/>
    </source>
</evidence>
<feature type="domain" description="PDZ" evidence="7">
    <location>
        <begin position="423"/>
        <end position="506"/>
    </location>
</feature>
<gene>
    <name evidence="8" type="ORF">EGW08_008450</name>
</gene>
<dbReference type="PROSITE" id="PS50020">
    <property type="entry name" value="WW_DOMAIN_2"/>
    <property type="match status" value="2"/>
</dbReference>
<feature type="compositionally biased region" description="Basic and acidic residues" evidence="4">
    <location>
        <begin position="857"/>
        <end position="866"/>
    </location>
</feature>
<dbReference type="CDD" id="cd06732">
    <property type="entry name" value="PDZ2_MAGI-1_3-like"/>
    <property type="match status" value="1"/>
</dbReference>
<dbReference type="PANTHER" id="PTHR10316">
    <property type="entry name" value="MEMBRANE ASSOCIATED GUANYLATE KINASE-RELATED"/>
    <property type="match status" value="1"/>
</dbReference>
<keyword evidence="9" id="KW-1185">Reference proteome</keyword>
<reference evidence="8 9" key="1">
    <citation type="submission" date="2019-01" db="EMBL/GenBank/DDBJ databases">
        <title>A draft genome assembly of the solar-powered sea slug Elysia chlorotica.</title>
        <authorList>
            <person name="Cai H."/>
            <person name="Li Q."/>
            <person name="Fang X."/>
            <person name="Li J."/>
            <person name="Curtis N.E."/>
            <person name="Altenburger A."/>
            <person name="Shibata T."/>
            <person name="Feng M."/>
            <person name="Maeda T."/>
            <person name="Schwartz J.A."/>
            <person name="Shigenobu S."/>
            <person name="Lundholm N."/>
            <person name="Nishiyama T."/>
            <person name="Yang H."/>
            <person name="Hasebe M."/>
            <person name="Li S."/>
            <person name="Pierce S.K."/>
            <person name="Wang J."/>
        </authorList>
    </citation>
    <scope>NUCLEOTIDE SEQUENCE [LARGE SCALE GENOMIC DNA]</scope>
    <source>
        <strain evidence="8">EC2010</strain>
        <tissue evidence="8">Whole organism of an adult</tissue>
    </source>
</reference>
<dbReference type="PANTHER" id="PTHR10316:SF40">
    <property type="entry name" value="LD27118P"/>
    <property type="match status" value="1"/>
</dbReference>
<dbReference type="CDD" id="cd06733">
    <property type="entry name" value="PDZ3_MAGI-1_3-like"/>
    <property type="match status" value="1"/>
</dbReference>
<feature type="compositionally biased region" description="Low complexity" evidence="4">
    <location>
        <begin position="801"/>
        <end position="817"/>
    </location>
</feature>
<evidence type="ECO:0000259" key="6">
    <source>
        <dbReference type="PROSITE" id="PS50052"/>
    </source>
</evidence>
<dbReference type="PROSITE" id="PS50106">
    <property type="entry name" value="PDZ"/>
    <property type="match status" value="5"/>
</dbReference>
<dbReference type="STRING" id="188477.A0A3S1BLS1"/>
<feature type="region of interest" description="Disordered" evidence="4">
    <location>
        <begin position="1389"/>
        <end position="1497"/>
    </location>
</feature>
<dbReference type="CDD" id="cd06735">
    <property type="entry name" value="PDZ5_MAGI-1_3-like"/>
    <property type="match status" value="1"/>
</dbReference>
<dbReference type="PROSITE" id="PS01159">
    <property type="entry name" value="WW_DOMAIN_1"/>
    <property type="match status" value="1"/>
</dbReference>
<keyword evidence="2" id="KW-0677">Repeat</keyword>
<dbReference type="Gene3D" id="2.20.70.10">
    <property type="match status" value="2"/>
</dbReference>
<proteinExistence type="predicted"/>
<accession>A0A3S1BLS1</accession>
<dbReference type="InterPro" id="IPR027417">
    <property type="entry name" value="P-loop_NTPase"/>
</dbReference>
<feature type="compositionally biased region" description="Low complexity" evidence="4">
    <location>
        <begin position="1482"/>
        <end position="1491"/>
    </location>
</feature>
<feature type="region of interest" description="Disordered" evidence="4">
    <location>
        <begin position="714"/>
        <end position="1056"/>
    </location>
</feature>
<evidence type="ECO:0000259" key="7">
    <source>
        <dbReference type="PROSITE" id="PS50106"/>
    </source>
</evidence>
<evidence type="ECO:0008006" key="10">
    <source>
        <dbReference type="Google" id="ProtNLM"/>
    </source>
</evidence>
<feature type="compositionally biased region" description="Polar residues" evidence="4">
    <location>
        <begin position="845"/>
        <end position="854"/>
    </location>
</feature>
<dbReference type="EMBL" id="RQTK01000230">
    <property type="protein sequence ID" value="RUS83792.1"/>
    <property type="molecule type" value="Genomic_DNA"/>
</dbReference>
<dbReference type="CDD" id="cd06731">
    <property type="entry name" value="PDZ1_MAGI-1_3-like"/>
    <property type="match status" value="1"/>
</dbReference>
<dbReference type="CDD" id="cd06734">
    <property type="entry name" value="PDZ4_MAGI-1_3-like"/>
    <property type="match status" value="1"/>
</dbReference>
<feature type="compositionally biased region" description="Polar residues" evidence="4">
    <location>
        <begin position="1010"/>
        <end position="1025"/>
    </location>
</feature>
<feature type="compositionally biased region" description="Pro residues" evidence="4">
    <location>
        <begin position="1396"/>
        <end position="1407"/>
    </location>
</feature>
<feature type="region of interest" description="Disordered" evidence="4">
    <location>
        <begin position="202"/>
        <end position="290"/>
    </location>
</feature>
<dbReference type="PROSITE" id="PS50052">
    <property type="entry name" value="GUANYLATE_KINASE_2"/>
    <property type="match status" value="1"/>
</dbReference>
<sequence>MIRNNPIMMKSKLYPPPKGPPIFDKNAEVHWTKQVRETVASAFHDDLPVSIEGGAENGQFCILGLIRVDKINYHGGKLTSGDIILEIQGQKVSGYTQRDASLWLKQVSQNGAPIMIKTVPATGTLPKDLGAFLITRFQKGSVDHDLQQIIRDNLYMRTVPCTTRSPRPGEVNGVDYNFLSIEDFKKLERSGELLESGIFDGNYYGTPRPSKDPQGQPVRRSQSMGLPGGQAAQLDKRKRMRSNSGHTPDGAAEEGGESQIGPLTASPTRKSSLEKAHSTSNLGPLPDNWEMAYTDDGHPYFIDHNNETTHWLDPRLAHLQKEAPLDCDDDELPFGWEKVEDPHYGVYYIDHVNRRTQYENPVHTAKKQAGEDVTNTFPRPKKPSESGAKRSASENNMNGQLYGPGRPFFFTKHPEELKGEFTRASLVKSVRGLGFTIVGGNNRDTQFLQIKNVVENGPAYLSGKLRTGDVIVRVNNTCVLGYTHQDVVRLFQSIAPGETVQLETCRGYSLPFDPDDPNTEIVTTVAVTLPQDTGTSNTPTSSGNMDLNHHHNYNGSNRSGLKPLPDLARSVGNNGGILLHHHHHNNNGGLNSTSSLSPANSQEENSMMMISGQDGGGSNIHNIPDLVSLSISPRPTEVFTIPIVKGPMGFGFTIADSPYGQRVKQILDQGRCQNLAEGDLLLQINSVAVRELPHQQTVLLLKECQQDMETVIVVQRGGIPPPGKSKKGMKMSRSFDERQQQLDGSGPISPGAYFFDSQEQNSNDPDDVDGSRVRSKTPLQDPSRSQRPKTPVDGSMGSPRSNNNINKFSGSSNNSNNLGRPPLGRPDFLPRYDPRYRDPRDPFTRSHSSSTSQPGGMDERWGRENAKPGQFRSRTPGPEMMTRGGPGPDYVGGGGARPELHRPKTPTAADMRSSNGRAGFGAGMDFRGPPSGRFTPNPSSEQGRQYRHPYQDFGRPGNWPGDFPDQFPPSRPRWDPYGETPALNRSYTGDLTRFNHNSSLGGGRALGLRQSTSFESDQPAPSSITRVPRRPPPQPSPVLTSGRLQPQPDGSVIHEEEGGRVVEMDVTLHRQESGYGFRIIGGTEEGSQVSVGHIVPGGAADMDGRLRQFDEITHVDGNSVLNASHHRVVQLMTNAALNGRVTLSVRRVLGPEADSMSSIPQYPYDVVVSRRENEGFGFVIISSVNKPGARVDEFIGHIQENSPAARCGRLHVGDRILAVNGVDTSGMHHKDVVALIKDSGFSVALTVGPPPDDSSSSNSQKSSQGSSVNSPGYSVDRPDMNINSWERNQSGLQRQRMNSSQGSDDGTGELYQVELYRGSRGFGFSIRGGREFNAMPLFVLRIAEGGAAHLDGRLAVGDQILEINSISTERMTHTEAIEIIQSGGPSVRLLMRRTNKPPPIFEGPPASPSGMSPGSLFPPNIPATSSASTNGPISHSSPHMGRRQLLPQHHPHHHQQQLPPPPPDLQLQDDDYYNYPPPPVPANQAQPQQQVRFNTNY</sequence>
<dbReference type="Pfam" id="PF00595">
    <property type="entry name" value="PDZ"/>
    <property type="match status" value="4"/>
</dbReference>
<dbReference type="FunFam" id="3.30.63.10:FF:000003">
    <property type="entry name" value="Membrane-associated guanylate kinase, WW and PDZ domain-containing protein 3 isoform 1"/>
    <property type="match status" value="1"/>
</dbReference>
<dbReference type="GO" id="GO:0005737">
    <property type="term" value="C:cytoplasm"/>
    <property type="evidence" value="ECO:0007669"/>
    <property type="project" value="TreeGrafter"/>
</dbReference>
<feature type="compositionally biased region" description="Basic and acidic residues" evidence="4">
    <location>
        <begin position="828"/>
        <end position="844"/>
    </location>
</feature>
<dbReference type="GO" id="GO:0016020">
    <property type="term" value="C:membrane"/>
    <property type="evidence" value="ECO:0007669"/>
    <property type="project" value="UniProtKB-SubCell"/>
</dbReference>
<keyword evidence="3" id="KW-0472">Membrane</keyword>
<dbReference type="FunFam" id="2.30.42.10:FF:000232">
    <property type="entry name" value="Uncharacterized protein, isoform A"/>
    <property type="match status" value="1"/>
</dbReference>
<dbReference type="InterPro" id="IPR036020">
    <property type="entry name" value="WW_dom_sf"/>
</dbReference>
<feature type="compositionally biased region" description="Gly residues" evidence="4">
    <location>
        <begin position="884"/>
        <end position="896"/>
    </location>
</feature>
<feature type="compositionally biased region" description="Polar residues" evidence="4">
    <location>
        <begin position="1422"/>
        <end position="1437"/>
    </location>
</feature>
<feature type="compositionally biased region" description="Polar residues" evidence="4">
    <location>
        <begin position="592"/>
        <end position="602"/>
    </location>
</feature>
<dbReference type="SMART" id="SM00228">
    <property type="entry name" value="PDZ"/>
    <property type="match status" value="6"/>
</dbReference>
<dbReference type="SUPFAM" id="SSF50156">
    <property type="entry name" value="PDZ domain-like"/>
    <property type="match status" value="6"/>
</dbReference>
<dbReference type="Gene3D" id="3.30.63.10">
    <property type="entry name" value="Guanylate Kinase phosphate binding domain"/>
    <property type="match status" value="1"/>
</dbReference>
<feature type="compositionally biased region" description="Low complexity" evidence="4">
    <location>
        <begin position="533"/>
        <end position="544"/>
    </location>
</feature>
<evidence type="ECO:0000256" key="1">
    <source>
        <dbReference type="ARBA" id="ARBA00004170"/>
    </source>
</evidence>
<dbReference type="InterPro" id="IPR036034">
    <property type="entry name" value="PDZ_sf"/>
</dbReference>
<feature type="domain" description="WW" evidence="5">
    <location>
        <begin position="330"/>
        <end position="363"/>
    </location>
</feature>
<feature type="domain" description="PDZ" evidence="7">
    <location>
        <begin position="1312"/>
        <end position="1395"/>
    </location>
</feature>